<feature type="signal peptide" evidence="1">
    <location>
        <begin position="1"/>
        <end position="24"/>
    </location>
</feature>
<evidence type="ECO:0000313" key="3">
    <source>
        <dbReference type="EMBL" id="AQS38544.1"/>
    </source>
</evidence>
<keyword evidence="4" id="KW-1185">Reference proteome</keyword>
<keyword evidence="1" id="KW-0732">Signal</keyword>
<organism evidence="3 4">
    <name type="scientific">Shewanella psychrophila</name>
    <dbReference type="NCBI Taxonomy" id="225848"/>
    <lineage>
        <taxon>Bacteria</taxon>
        <taxon>Pseudomonadati</taxon>
        <taxon>Pseudomonadota</taxon>
        <taxon>Gammaproteobacteria</taxon>
        <taxon>Alteromonadales</taxon>
        <taxon>Shewanellaceae</taxon>
        <taxon>Shewanella</taxon>
    </lineage>
</organism>
<dbReference type="RefSeq" id="WP_169915796.1">
    <property type="nucleotide sequence ID" value="NZ_CP014782.1"/>
</dbReference>
<gene>
    <name evidence="3" type="ORF">Sps_03417</name>
</gene>
<dbReference type="Proteomes" id="UP000189545">
    <property type="component" value="Chromosome"/>
</dbReference>
<dbReference type="InterPro" id="IPR005184">
    <property type="entry name" value="DUF306_Meta_HslJ"/>
</dbReference>
<reference evidence="3 4" key="1">
    <citation type="submission" date="2016-03" db="EMBL/GenBank/DDBJ databases">
        <title>Complete genome sequence of Shewanella psychrophila WP2, a deep sea bacterium isolated from west Pacific sediment.</title>
        <authorList>
            <person name="Xu G."/>
            <person name="Jian H."/>
        </authorList>
    </citation>
    <scope>NUCLEOTIDE SEQUENCE [LARGE SCALE GENOMIC DNA]</scope>
    <source>
        <strain evidence="3 4">WP2</strain>
    </source>
</reference>
<dbReference type="InterPro" id="IPR038670">
    <property type="entry name" value="HslJ-like_sf"/>
</dbReference>
<dbReference type="STRING" id="225848.Sps_03417"/>
<name>A0A1S6HST2_9GAMM</name>
<dbReference type="KEGG" id="spsw:Sps_03417"/>
<dbReference type="Pfam" id="PF03724">
    <property type="entry name" value="META"/>
    <property type="match status" value="1"/>
</dbReference>
<evidence type="ECO:0000256" key="1">
    <source>
        <dbReference type="SAM" id="SignalP"/>
    </source>
</evidence>
<dbReference type="AlphaFoldDB" id="A0A1S6HST2"/>
<dbReference type="Gene3D" id="2.40.128.270">
    <property type="match status" value="1"/>
</dbReference>
<protein>
    <submittedName>
        <fullName evidence="3">Heat shock protein</fullName>
    </submittedName>
</protein>
<keyword evidence="3" id="KW-0346">Stress response</keyword>
<feature type="domain" description="DUF306" evidence="2">
    <location>
        <begin position="38"/>
        <end position="135"/>
    </location>
</feature>
<proteinExistence type="predicted"/>
<accession>A0A1S6HST2</accession>
<evidence type="ECO:0000259" key="2">
    <source>
        <dbReference type="Pfam" id="PF03724"/>
    </source>
</evidence>
<dbReference type="EMBL" id="CP014782">
    <property type="protein sequence ID" value="AQS38544.1"/>
    <property type="molecule type" value="Genomic_DNA"/>
</dbReference>
<evidence type="ECO:0000313" key="4">
    <source>
        <dbReference type="Proteomes" id="UP000189545"/>
    </source>
</evidence>
<sequence length="144" mass="16497">MKKLSLSAFTLFLSIFVFSSVAIAERSPLPPLHEEVIGAWKLVKINDILPYHQAYLYITAENMFARTGCNHLFSTITWFDQDFWEIDPVSTTRMDCAGTRELQELLILNTLKSGANISYQDDEKQLIIQESENVLTYNKISESN</sequence>
<feature type="chain" id="PRO_5012820074" evidence="1">
    <location>
        <begin position="25"/>
        <end position="144"/>
    </location>
</feature>